<evidence type="ECO:0000256" key="11">
    <source>
        <dbReference type="ARBA" id="ARBA00023043"/>
    </source>
</evidence>
<protein>
    <recommendedName>
        <fullName evidence="15">VLRF1 domain-containing protein</fullName>
    </recommendedName>
</protein>
<gene>
    <name evidence="16" type="ORF">CAPTEDRAFT_99754</name>
</gene>
<keyword evidence="3 13" id="KW-0963">Cytoplasm</keyword>
<feature type="compositionally biased region" description="Acidic residues" evidence="14">
    <location>
        <begin position="1"/>
        <end position="11"/>
    </location>
</feature>
<feature type="region of interest" description="Disordered" evidence="14">
    <location>
        <begin position="1"/>
        <end position="26"/>
    </location>
</feature>
<dbReference type="InterPro" id="IPR041175">
    <property type="entry name" value="VLRF1/Vms1"/>
</dbReference>
<feature type="active site" evidence="13">
    <location>
        <position position="211"/>
    </location>
</feature>
<dbReference type="GO" id="GO:0008270">
    <property type="term" value="F:zinc ion binding"/>
    <property type="evidence" value="ECO:0007669"/>
    <property type="project" value="UniProtKB-KW"/>
</dbReference>
<evidence type="ECO:0000313" key="17">
    <source>
        <dbReference type="EnsemblMetazoa" id="CapteP99754"/>
    </source>
</evidence>
<reference evidence="16 18" key="2">
    <citation type="journal article" date="2013" name="Nature">
        <title>Insights into bilaterian evolution from three spiralian genomes.</title>
        <authorList>
            <person name="Simakov O."/>
            <person name="Marletaz F."/>
            <person name="Cho S.J."/>
            <person name="Edsinger-Gonzales E."/>
            <person name="Havlak P."/>
            <person name="Hellsten U."/>
            <person name="Kuo D.H."/>
            <person name="Larsson T."/>
            <person name="Lv J."/>
            <person name="Arendt D."/>
            <person name="Savage R."/>
            <person name="Osoegawa K."/>
            <person name="de Jong P."/>
            <person name="Grimwood J."/>
            <person name="Chapman J.A."/>
            <person name="Shapiro H."/>
            <person name="Aerts A."/>
            <person name="Otillar R.P."/>
            <person name="Terry A.Y."/>
            <person name="Boore J.L."/>
            <person name="Grigoriev I.V."/>
            <person name="Lindberg D.R."/>
            <person name="Seaver E.C."/>
            <person name="Weisblat D.A."/>
            <person name="Putnam N.H."/>
            <person name="Rokhsar D.S."/>
        </authorList>
    </citation>
    <scope>NUCLEOTIDE SEQUENCE</scope>
    <source>
        <strain evidence="16 18">I ESC-2004</strain>
    </source>
</reference>
<dbReference type="AlphaFoldDB" id="R7UWS3"/>
<evidence type="ECO:0000313" key="16">
    <source>
        <dbReference type="EMBL" id="ELU10697.1"/>
    </source>
</evidence>
<dbReference type="EMBL" id="AMQN01005983">
    <property type="status" value="NOT_ANNOTATED_CDS"/>
    <property type="molecule type" value="Genomic_DNA"/>
</dbReference>
<dbReference type="EMBL" id="KB297286">
    <property type="protein sequence ID" value="ELU10697.1"/>
    <property type="molecule type" value="Genomic_DNA"/>
</dbReference>
<evidence type="ECO:0000256" key="6">
    <source>
        <dbReference type="ARBA" id="ARBA00022737"/>
    </source>
</evidence>
<evidence type="ECO:0000256" key="13">
    <source>
        <dbReference type="PROSITE-ProRule" id="PRU01389"/>
    </source>
</evidence>
<comment type="subcellular location">
    <subcellularLocation>
        <location evidence="1">Cytoplasm</location>
    </subcellularLocation>
</comment>
<evidence type="ECO:0000256" key="4">
    <source>
        <dbReference type="ARBA" id="ARBA00022722"/>
    </source>
</evidence>
<dbReference type="Pfam" id="PF18716">
    <property type="entry name" value="VATC"/>
    <property type="match status" value="1"/>
</dbReference>
<dbReference type="InterPro" id="IPR036770">
    <property type="entry name" value="Ankyrin_rpt-contain_sf"/>
</dbReference>
<evidence type="ECO:0000256" key="7">
    <source>
        <dbReference type="ARBA" id="ARBA00022759"/>
    </source>
</evidence>
<keyword evidence="5" id="KW-0479">Metal-binding</keyword>
<dbReference type="GO" id="GO:0004519">
    <property type="term" value="F:endonuclease activity"/>
    <property type="evidence" value="ECO:0007669"/>
    <property type="project" value="UniProtKB-KW"/>
</dbReference>
<feature type="compositionally biased region" description="Basic residues" evidence="14">
    <location>
        <begin position="483"/>
        <end position="492"/>
    </location>
</feature>
<comment type="similarity">
    <text evidence="2 13">Belongs to the ANKZF1/VMS1 family.</text>
</comment>
<dbReference type="Gene3D" id="1.25.40.20">
    <property type="entry name" value="Ankyrin repeat-containing domain"/>
    <property type="match status" value="1"/>
</dbReference>
<feature type="region of interest" description="Disordered" evidence="14">
    <location>
        <begin position="86"/>
        <end position="121"/>
    </location>
</feature>
<keyword evidence="11" id="KW-0040">ANK repeat</keyword>
<evidence type="ECO:0000256" key="14">
    <source>
        <dbReference type="SAM" id="MobiDB-lite"/>
    </source>
</evidence>
<dbReference type="GO" id="GO:0036503">
    <property type="term" value="P:ERAD pathway"/>
    <property type="evidence" value="ECO:0007669"/>
    <property type="project" value="TreeGrafter"/>
</dbReference>
<keyword evidence="18" id="KW-1185">Reference proteome</keyword>
<dbReference type="SUPFAM" id="SSF48403">
    <property type="entry name" value="Ankyrin repeat"/>
    <property type="match status" value="1"/>
</dbReference>
<reference evidence="17" key="3">
    <citation type="submission" date="2015-06" db="UniProtKB">
        <authorList>
            <consortium name="EnsemblMetazoa"/>
        </authorList>
    </citation>
    <scope>IDENTIFICATION</scope>
</reference>
<evidence type="ECO:0000256" key="5">
    <source>
        <dbReference type="ARBA" id="ARBA00022723"/>
    </source>
</evidence>
<evidence type="ECO:0000256" key="8">
    <source>
        <dbReference type="ARBA" id="ARBA00022771"/>
    </source>
</evidence>
<dbReference type="OMA" id="AQKTIHR"/>
<evidence type="ECO:0000256" key="3">
    <source>
        <dbReference type="ARBA" id="ARBA00022490"/>
    </source>
</evidence>
<dbReference type="PANTHER" id="PTHR16036:SF2">
    <property type="entry name" value="TRNA ENDONUCLEASE ANKZF1"/>
    <property type="match status" value="1"/>
</dbReference>
<dbReference type="EnsemblMetazoa" id="CapteT99754">
    <property type="protein sequence ID" value="CapteP99754"/>
    <property type="gene ID" value="CapteG99754"/>
</dbReference>
<dbReference type="HOGENOM" id="CLU_014293_0_1_1"/>
<proteinExistence type="inferred from homology"/>
<evidence type="ECO:0000256" key="10">
    <source>
        <dbReference type="ARBA" id="ARBA00022833"/>
    </source>
</evidence>
<evidence type="ECO:0000256" key="12">
    <source>
        <dbReference type="ARBA" id="ARBA00023054"/>
    </source>
</evidence>
<evidence type="ECO:0000256" key="2">
    <source>
        <dbReference type="ARBA" id="ARBA00009262"/>
    </source>
</evidence>
<organism evidence="16">
    <name type="scientific">Capitella teleta</name>
    <name type="common">Polychaete worm</name>
    <dbReference type="NCBI Taxonomy" id="283909"/>
    <lineage>
        <taxon>Eukaryota</taxon>
        <taxon>Metazoa</taxon>
        <taxon>Spiralia</taxon>
        <taxon>Lophotrochozoa</taxon>
        <taxon>Annelida</taxon>
        <taxon>Polychaeta</taxon>
        <taxon>Sedentaria</taxon>
        <taxon>Scolecida</taxon>
        <taxon>Capitellidae</taxon>
        <taxon>Capitella</taxon>
    </lineage>
</organism>
<keyword evidence="7 13" id="KW-0255">Endonuclease</keyword>
<feature type="region of interest" description="Disordered" evidence="14">
    <location>
        <begin position="310"/>
        <end position="344"/>
    </location>
</feature>
<feature type="region of interest" description="Disordered" evidence="14">
    <location>
        <begin position="470"/>
        <end position="512"/>
    </location>
</feature>
<dbReference type="Proteomes" id="UP000014760">
    <property type="component" value="Unassembled WGS sequence"/>
</dbReference>
<dbReference type="PANTHER" id="PTHR16036">
    <property type="entry name" value="ANKYRIN REPEAT AND ZINC FINGER DOMAIN-CONTAINING PROTEIN 1"/>
    <property type="match status" value="1"/>
</dbReference>
<sequence>MLASVEAEEAKDEAIQEAPLSSHPIPDDLLIPVISDTMSCVTCSAPLTTRSEQIEHYKSDWHRFNLKSKLRGSAVVSEEQFEDITGDISSISGSDSEETHQTTSRFDDDDDDDDESYHIEGEGRRHPRVFLRNDCQELISLYRCLLYSKKNAPETQSDLLQLVKNLPSQRTWCLLMMSGGHFAAAIFEGDEVIAHKTFHRYVVRAKRGTVQSARDQKGNAPKSGGATLRRYNEAALNQDILDLMKEWKESVAKCSHIFLRVPTFNRPVLFQGKTPCLDKKDPRLRNVPFQTRRPTFREVKRTHSLLASMYCHGEGGGKKRNLIKRKKNKSQQEKRKRNRQRKGILSGPKLIEVRNELFTACKIGDAKRFHSALEAASADLDMPVDDLINEPLGPHKTTLLHVASKANNGDLVCDLLRLGCDPTLRTSTGQYPYQLANKRLRVHFKTFAAEHPEKYNYLKAQIPIPIPAEEMNEKKEREAEKRRMQRKAKKMRIKEETELRKKEEKEQEERNRYLNLSDREKRALAAERRILAQKSDAGQSTPVLSRCWFCAEDMTGKIPFEYYDYKFCSPKCLKEHKIKNK</sequence>
<dbReference type="Pfam" id="PF18826">
    <property type="entry name" value="bVLRF1"/>
    <property type="match status" value="1"/>
</dbReference>
<keyword evidence="10" id="KW-0862">Zinc</keyword>
<evidence type="ECO:0000313" key="18">
    <source>
        <dbReference type="Proteomes" id="UP000014760"/>
    </source>
</evidence>
<name>R7UWS3_CAPTE</name>
<feature type="compositionally biased region" description="Basic and acidic residues" evidence="14">
    <location>
        <begin position="471"/>
        <end position="482"/>
    </location>
</feature>
<keyword evidence="9 13" id="KW-0378">Hydrolase</keyword>
<keyword evidence="8" id="KW-0863">Zinc-finger</keyword>
<dbReference type="InterPro" id="IPR047139">
    <property type="entry name" value="ANKZ1/VMS1"/>
</dbReference>
<dbReference type="STRING" id="283909.R7UWS3"/>
<evidence type="ECO:0000256" key="1">
    <source>
        <dbReference type="ARBA" id="ARBA00004496"/>
    </source>
</evidence>
<dbReference type="PROSITE" id="PS52044">
    <property type="entry name" value="VLRF1"/>
    <property type="match status" value="1"/>
</dbReference>
<dbReference type="OrthoDB" id="429841at2759"/>
<accession>R7UWS3</accession>
<evidence type="ECO:0000259" key="15">
    <source>
        <dbReference type="PROSITE" id="PS52044"/>
    </source>
</evidence>
<feature type="compositionally biased region" description="Basic and acidic residues" evidence="14">
    <location>
        <begin position="493"/>
        <end position="512"/>
    </location>
</feature>
<feature type="compositionally biased region" description="Basic residues" evidence="14">
    <location>
        <begin position="318"/>
        <end position="342"/>
    </location>
</feature>
<keyword evidence="6" id="KW-0677">Repeat</keyword>
<feature type="domain" description="VLRF1" evidence="15">
    <location>
        <begin position="168"/>
        <end position="309"/>
    </location>
</feature>
<evidence type="ECO:0000256" key="9">
    <source>
        <dbReference type="ARBA" id="ARBA00022801"/>
    </source>
</evidence>
<keyword evidence="12" id="KW-0175">Coiled coil</keyword>
<comment type="domain">
    <text evidence="13">The VLRF1 domain mediates binding to the 60S ribosomal subunit.</text>
</comment>
<dbReference type="InterPro" id="IPR041540">
    <property type="entry name" value="VATC"/>
</dbReference>
<keyword evidence="4 13" id="KW-0540">Nuclease</keyword>
<dbReference type="GO" id="GO:0005737">
    <property type="term" value="C:cytoplasm"/>
    <property type="evidence" value="ECO:0007669"/>
    <property type="project" value="UniProtKB-SubCell"/>
</dbReference>
<reference evidence="18" key="1">
    <citation type="submission" date="2012-12" db="EMBL/GenBank/DDBJ databases">
        <authorList>
            <person name="Hellsten U."/>
            <person name="Grimwood J."/>
            <person name="Chapman J.A."/>
            <person name="Shapiro H."/>
            <person name="Aerts A."/>
            <person name="Otillar R.P."/>
            <person name="Terry A.Y."/>
            <person name="Boore J.L."/>
            <person name="Simakov O."/>
            <person name="Marletaz F."/>
            <person name="Cho S.-J."/>
            <person name="Edsinger-Gonzales E."/>
            <person name="Havlak P."/>
            <person name="Kuo D.-H."/>
            <person name="Larsson T."/>
            <person name="Lv J."/>
            <person name="Arendt D."/>
            <person name="Savage R."/>
            <person name="Osoegawa K."/>
            <person name="de Jong P."/>
            <person name="Lindberg D.R."/>
            <person name="Seaver E.C."/>
            <person name="Weisblat D.A."/>
            <person name="Putnam N.H."/>
            <person name="Grigoriev I.V."/>
            <person name="Rokhsar D.S."/>
        </authorList>
    </citation>
    <scope>NUCLEOTIDE SEQUENCE</scope>
    <source>
        <strain evidence="18">I ESC-2004</strain>
    </source>
</reference>
<dbReference type="GO" id="GO:0016787">
    <property type="term" value="F:hydrolase activity"/>
    <property type="evidence" value="ECO:0007669"/>
    <property type="project" value="UniProtKB-KW"/>
</dbReference>